<organism evidence="2">
    <name type="scientific">Sulfurimonas autotrophica</name>
    <dbReference type="NCBI Taxonomy" id="202747"/>
    <lineage>
        <taxon>Bacteria</taxon>
        <taxon>Pseudomonadati</taxon>
        <taxon>Campylobacterota</taxon>
        <taxon>Epsilonproteobacteria</taxon>
        <taxon>Campylobacterales</taxon>
        <taxon>Sulfurimonadaceae</taxon>
        <taxon>Sulfurimonas</taxon>
    </lineage>
</organism>
<evidence type="ECO:0008006" key="3">
    <source>
        <dbReference type="Google" id="ProtNLM"/>
    </source>
</evidence>
<dbReference type="PROSITE" id="PS51257">
    <property type="entry name" value="PROKAR_LIPOPROTEIN"/>
    <property type="match status" value="1"/>
</dbReference>
<dbReference type="Proteomes" id="UP000886390">
    <property type="component" value="Unassembled WGS sequence"/>
</dbReference>
<reference evidence="2" key="1">
    <citation type="journal article" date="2020" name="mSystems">
        <title>Genome- and Community-Level Interaction Insights into Carbon Utilization and Element Cycling Functions of Hydrothermarchaeota in Hydrothermal Sediment.</title>
        <authorList>
            <person name="Zhou Z."/>
            <person name="Liu Y."/>
            <person name="Xu W."/>
            <person name="Pan J."/>
            <person name="Luo Z.H."/>
            <person name="Li M."/>
        </authorList>
    </citation>
    <scope>NUCLEOTIDE SEQUENCE [LARGE SCALE GENOMIC DNA]</scope>
    <source>
        <strain evidence="2">HyVt-507</strain>
    </source>
</reference>
<evidence type="ECO:0000313" key="2">
    <source>
        <dbReference type="EMBL" id="HFB54199.1"/>
    </source>
</evidence>
<sequence>MKKLSITTSVLLLTLAFSACSDDKGAKKSSAPGMKCGAGKCGANMFDGNAALVKKKKKNILSQMRENDPRKGCVKSAKSTKALYDCVRDPKTKKMTLKCGEGKCGTAMQAPKPAMKCGVGKCGSGESAGM</sequence>
<name>A0A7C3C0N4_9BACT</name>
<dbReference type="EMBL" id="DRNH01000303">
    <property type="protein sequence ID" value="HFB54199.1"/>
    <property type="molecule type" value="Genomic_DNA"/>
</dbReference>
<dbReference type="AlphaFoldDB" id="A0A7C3C0N4"/>
<feature type="chain" id="PRO_5027921784" description="Lipoprotein" evidence="1">
    <location>
        <begin position="22"/>
        <end position="130"/>
    </location>
</feature>
<protein>
    <recommendedName>
        <fullName evidence="3">Lipoprotein</fullName>
    </recommendedName>
</protein>
<feature type="signal peptide" evidence="1">
    <location>
        <begin position="1"/>
        <end position="21"/>
    </location>
</feature>
<keyword evidence="1" id="KW-0732">Signal</keyword>
<proteinExistence type="predicted"/>
<comment type="caution">
    <text evidence="2">The sequence shown here is derived from an EMBL/GenBank/DDBJ whole genome shotgun (WGS) entry which is preliminary data.</text>
</comment>
<gene>
    <name evidence="2" type="ORF">ENJ67_05635</name>
</gene>
<evidence type="ECO:0000256" key="1">
    <source>
        <dbReference type="SAM" id="SignalP"/>
    </source>
</evidence>
<accession>A0A7C3C0N4</accession>